<organism evidence="1">
    <name type="scientific">uncultured Caudovirales phage</name>
    <dbReference type="NCBI Taxonomy" id="2100421"/>
    <lineage>
        <taxon>Viruses</taxon>
        <taxon>Duplodnaviria</taxon>
        <taxon>Heunggongvirae</taxon>
        <taxon>Uroviricota</taxon>
        <taxon>Caudoviricetes</taxon>
        <taxon>Peduoviridae</taxon>
        <taxon>Maltschvirus</taxon>
        <taxon>Maltschvirus maltsch</taxon>
    </lineage>
</organism>
<sequence length="111" mass="12709">MNKKQRILYWEAVIKAIIADHKALDKACTNAMKAGTLEVDGPLYTAIWKSFDGLLGHIDRSDWLYWFIYDNDCGKAGRAAKVGERMKLKPIRTPRQLAKLITEHEGENYGR</sequence>
<dbReference type="EMBL" id="LR796630">
    <property type="protein sequence ID" value="CAB4156129.1"/>
    <property type="molecule type" value="Genomic_DNA"/>
</dbReference>
<protein>
    <submittedName>
        <fullName evidence="1">Uncharacterized protein</fullName>
    </submittedName>
</protein>
<accession>A0A6J5NAL1</accession>
<evidence type="ECO:0000313" key="1">
    <source>
        <dbReference type="EMBL" id="CAB4156129.1"/>
    </source>
</evidence>
<name>A0A6J5NAL1_9CAUD</name>
<gene>
    <name evidence="1" type="ORF">UFOVP674_49</name>
</gene>
<reference evidence="1" key="1">
    <citation type="submission" date="2020-04" db="EMBL/GenBank/DDBJ databases">
        <authorList>
            <person name="Chiriac C."/>
            <person name="Salcher M."/>
            <person name="Ghai R."/>
            <person name="Kavagutti S V."/>
        </authorList>
    </citation>
    <scope>NUCLEOTIDE SEQUENCE</scope>
</reference>
<proteinExistence type="predicted"/>